<organism evidence="1 2">
    <name type="scientific">Parageobacillus toebii</name>
    <dbReference type="NCBI Taxonomy" id="153151"/>
    <lineage>
        <taxon>Bacteria</taxon>
        <taxon>Bacillati</taxon>
        <taxon>Bacillota</taxon>
        <taxon>Bacilli</taxon>
        <taxon>Bacillales</taxon>
        <taxon>Anoxybacillaceae</taxon>
        <taxon>Parageobacillus</taxon>
    </lineage>
</organism>
<evidence type="ECO:0000313" key="2">
    <source>
        <dbReference type="Proteomes" id="UP000075324"/>
    </source>
</evidence>
<reference evidence="1 2" key="1">
    <citation type="submission" date="2016-01" db="EMBL/GenBank/DDBJ databases">
        <title>Draft Genome Sequences of Seven Thermophilic Sporeformers Isolated from Foods.</title>
        <authorList>
            <person name="Berendsen E.M."/>
            <person name="Wells-Bennik M.H."/>
            <person name="Krawcyk A.O."/>
            <person name="De Jong A."/>
            <person name="Holsappel S."/>
            <person name="Eijlander R.T."/>
            <person name="Kuipers O.P."/>
        </authorList>
    </citation>
    <scope>NUCLEOTIDE SEQUENCE [LARGE SCALE GENOMIC DNA]</scope>
    <source>
        <strain evidence="1 2">B4110</strain>
    </source>
</reference>
<sequence length="40" mass="5026">MKKITINIILYFLLILLFDGDFFHHIYCLYVKKLFILWIY</sequence>
<comment type="caution">
    <text evidence="1">The sequence shown here is derived from an EMBL/GenBank/DDBJ whole genome shotgun (WGS) entry which is preliminary data.</text>
</comment>
<dbReference type="Proteomes" id="UP000075324">
    <property type="component" value="Unassembled WGS sequence"/>
</dbReference>
<proteinExistence type="predicted"/>
<gene>
    <name evidence="1" type="ORF">B4110_1645</name>
</gene>
<dbReference type="EMBL" id="LQYW01000075">
    <property type="protein sequence ID" value="KYD28874.1"/>
    <property type="molecule type" value="Genomic_DNA"/>
</dbReference>
<protein>
    <submittedName>
        <fullName evidence="1">Uncharacterized protein</fullName>
    </submittedName>
</protein>
<dbReference type="AlphaFoldDB" id="A0A150MWS3"/>
<accession>A0A150MWS3</accession>
<name>A0A150MWS3_9BACL</name>
<evidence type="ECO:0000313" key="1">
    <source>
        <dbReference type="EMBL" id="KYD28874.1"/>
    </source>
</evidence>